<dbReference type="AlphaFoldDB" id="A0A931CRR4"/>
<dbReference type="Pfam" id="PF13679">
    <property type="entry name" value="Methyltransf_32"/>
    <property type="match status" value="1"/>
</dbReference>
<keyword evidence="2" id="KW-0808">Transferase</keyword>
<name>A0A931CRR4_9BACT</name>
<dbReference type="InterPro" id="IPR025714">
    <property type="entry name" value="Methyltranfer_dom"/>
</dbReference>
<evidence type="ECO:0000313" key="3">
    <source>
        <dbReference type="Proteomes" id="UP000706172"/>
    </source>
</evidence>
<dbReference type="SUPFAM" id="SSF53335">
    <property type="entry name" value="S-adenosyl-L-methionine-dependent methyltransferases"/>
    <property type="match status" value="1"/>
</dbReference>
<sequence>MKRSSKNRLMPMHRDLFPDDTLFHRIARTVCRAGVLPRKELYEAWETARRVRRRFRGGRVVDLACGHGLLAQIMLILDQTSPLALAVDTHIPKSAGTLLAAMSETWPFLGERLCFESRDLGEIDLLPGDVVVSAHACGGLTDMILARAVGARARVAVLPCCHDLETCDTAGLGSWMAPDLAVDAVRAIRLKGAGYEIYTAAIPAVITPKNRLLMGAPASSARRVRWQSASCGRGKTMTKESYSKSALNAMHRASKQALEKAANSN</sequence>
<proteinExistence type="predicted"/>
<gene>
    <name evidence="2" type="ORF">H0S81_06260</name>
</gene>
<dbReference type="GO" id="GO:0008168">
    <property type="term" value="F:methyltransferase activity"/>
    <property type="evidence" value="ECO:0007669"/>
    <property type="project" value="UniProtKB-KW"/>
</dbReference>
<evidence type="ECO:0000259" key="1">
    <source>
        <dbReference type="Pfam" id="PF13679"/>
    </source>
</evidence>
<dbReference type="EMBL" id="JACCQK010000343">
    <property type="protein sequence ID" value="MBG0779513.1"/>
    <property type="molecule type" value="Genomic_DNA"/>
</dbReference>
<organism evidence="2 3">
    <name type="scientific">Desulfotignum balticum</name>
    <dbReference type="NCBI Taxonomy" id="115781"/>
    <lineage>
        <taxon>Bacteria</taxon>
        <taxon>Pseudomonadati</taxon>
        <taxon>Thermodesulfobacteriota</taxon>
        <taxon>Desulfobacteria</taxon>
        <taxon>Desulfobacterales</taxon>
        <taxon>Desulfobacteraceae</taxon>
        <taxon>Desulfotignum</taxon>
    </lineage>
</organism>
<protein>
    <submittedName>
        <fullName evidence="2">Methyltransferase domain-containing protein</fullName>
    </submittedName>
</protein>
<dbReference type="InterPro" id="IPR029063">
    <property type="entry name" value="SAM-dependent_MTases_sf"/>
</dbReference>
<dbReference type="Proteomes" id="UP000706172">
    <property type="component" value="Unassembled WGS sequence"/>
</dbReference>
<feature type="domain" description="Methyltransferase" evidence="1">
    <location>
        <begin position="53"/>
        <end position="163"/>
    </location>
</feature>
<dbReference type="GO" id="GO:0032259">
    <property type="term" value="P:methylation"/>
    <property type="evidence" value="ECO:0007669"/>
    <property type="project" value="UniProtKB-KW"/>
</dbReference>
<keyword evidence="2" id="KW-0489">Methyltransferase</keyword>
<reference evidence="2" key="1">
    <citation type="submission" date="2020-07" db="EMBL/GenBank/DDBJ databases">
        <title>Severe corrosion of carbon steel in oil field produced water can be linked to methanogenic archaea containing a special type of NiFe hydrogenase.</title>
        <authorList>
            <person name="Lahme S."/>
            <person name="Mand J."/>
            <person name="Longwell J."/>
            <person name="Smith R."/>
            <person name="Enning D."/>
        </authorList>
    </citation>
    <scope>NUCLEOTIDE SEQUENCE</scope>
    <source>
        <strain evidence="2">MIC098Bin6</strain>
    </source>
</reference>
<accession>A0A931CRR4</accession>
<comment type="caution">
    <text evidence="2">The sequence shown here is derived from an EMBL/GenBank/DDBJ whole genome shotgun (WGS) entry which is preliminary data.</text>
</comment>
<evidence type="ECO:0000313" key="2">
    <source>
        <dbReference type="EMBL" id="MBG0779513.1"/>
    </source>
</evidence>